<dbReference type="EMBL" id="JAIWYP010000012">
    <property type="protein sequence ID" value="KAH3727312.1"/>
    <property type="molecule type" value="Genomic_DNA"/>
</dbReference>
<evidence type="ECO:0000256" key="1">
    <source>
        <dbReference type="SAM" id="MobiDB-lite"/>
    </source>
</evidence>
<feature type="compositionally biased region" description="Basic and acidic residues" evidence="1">
    <location>
        <begin position="79"/>
        <end position="88"/>
    </location>
</feature>
<feature type="region of interest" description="Disordered" evidence="1">
    <location>
        <begin position="67"/>
        <end position="88"/>
    </location>
</feature>
<proteinExistence type="predicted"/>
<evidence type="ECO:0000313" key="3">
    <source>
        <dbReference type="Proteomes" id="UP000828390"/>
    </source>
</evidence>
<dbReference type="AlphaFoldDB" id="A0A9D4CMN6"/>
<name>A0A9D4CMN6_DREPO</name>
<reference evidence="2" key="2">
    <citation type="submission" date="2020-11" db="EMBL/GenBank/DDBJ databases">
        <authorList>
            <person name="McCartney M.A."/>
            <person name="Auch B."/>
            <person name="Kono T."/>
            <person name="Mallez S."/>
            <person name="Becker A."/>
            <person name="Gohl D.M."/>
            <person name="Silverstein K.A.T."/>
            <person name="Koren S."/>
            <person name="Bechman K.B."/>
            <person name="Herman A."/>
            <person name="Abrahante J.E."/>
            <person name="Garbe J."/>
        </authorList>
    </citation>
    <scope>NUCLEOTIDE SEQUENCE</scope>
    <source>
        <strain evidence="2">Duluth1</strain>
        <tissue evidence="2">Whole animal</tissue>
    </source>
</reference>
<accession>A0A9D4CMN6</accession>
<reference evidence="2" key="1">
    <citation type="journal article" date="2019" name="bioRxiv">
        <title>The Genome of the Zebra Mussel, Dreissena polymorpha: A Resource for Invasive Species Research.</title>
        <authorList>
            <person name="McCartney M.A."/>
            <person name="Auch B."/>
            <person name="Kono T."/>
            <person name="Mallez S."/>
            <person name="Zhang Y."/>
            <person name="Obille A."/>
            <person name="Becker A."/>
            <person name="Abrahante J.E."/>
            <person name="Garbe J."/>
            <person name="Badalamenti J.P."/>
            <person name="Herman A."/>
            <person name="Mangelson H."/>
            <person name="Liachko I."/>
            <person name="Sullivan S."/>
            <person name="Sone E.D."/>
            <person name="Koren S."/>
            <person name="Silverstein K.A.T."/>
            <person name="Beckman K.B."/>
            <person name="Gohl D.M."/>
        </authorList>
    </citation>
    <scope>NUCLEOTIDE SEQUENCE</scope>
    <source>
        <strain evidence="2">Duluth1</strain>
        <tissue evidence="2">Whole animal</tissue>
    </source>
</reference>
<organism evidence="2 3">
    <name type="scientific">Dreissena polymorpha</name>
    <name type="common">Zebra mussel</name>
    <name type="synonym">Mytilus polymorpha</name>
    <dbReference type="NCBI Taxonomy" id="45954"/>
    <lineage>
        <taxon>Eukaryota</taxon>
        <taxon>Metazoa</taxon>
        <taxon>Spiralia</taxon>
        <taxon>Lophotrochozoa</taxon>
        <taxon>Mollusca</taxon>
        <taxon>Bivalvia</taxon>
        <taxon>Autobranchia</taxon>
        <taxon>Heteroconchia</taxon>
        <taxon>Euheterodonta</taxon>
        <taxon>Imparidentia</taxon>
        <taxon>Neoheterodontei</taxon>
        <taxon>Myida</taxon>
        <taxon>Dreissenoidea</taxon>
        <taxon>Dreissenidae</taxon>
        <taxon>Dreissena</taxon>
    </lineage>
</organism>
<keyword evidence="3" id="KW-1185">Reference proteome</keyword>
<sequence>MHVSQVGHFGEAHFARVGVNAHYKVRLAVHHAQHVIEKPVWITGALEHRATVVALENAWKQTRACQPTSGSDVTLLGDRPSHGLHENQ</sequence>
<comment type="caution">
    <text evidence="2">The sequence shown here is derived from an EMBL/GenBank/DDBJ whole genome shotgun (WGS) entry which is preliminary data.</text>
</comment>
<protein>
    <submittedName>
        <fullName evidence="2">Uncharacterized protein</fullName>
    </submittedName>
</protein>
<dbReference type="Proteomes" id="UP000828390">
    <property type="component" value="Unassembled WGS sequence"/>
</dbReference>
<evidence type="ECO:0000313" key="2">
    <source>
        <dbReference type="EMBL" id="KAH3727312.1"/>
    </source>
</evidence>
<gene>
    <name evidence="2" type="ORF">DPMN_053242</name>
</gene>